<feature type="compositionally biased region" description="Low complexity" evidence="6">
    <location>
        <begin position="64"/>
        <end position="73"/>
    </location>
</feature>
<dbReference type="Proteomes" id="UP000240883">
    <property type="component" value="Unassembled WGS sequence"/>
</dbReference>
<feature type="compositionally biased region" description="Low complexity" evidence="6">
    <location>
        <begin position="250"/>
        <end position="260"/>
    </location>
</feature>
<evidence type="ECO:0000256" key="2">
    <source>
        <dbReference type="ARBA" id="ARBA00022553"/>
    </source>
</evidence>
<dbReference type="Gene3D" id="3.40.395.10">
    <property type="entry name" value="Adenoviral Proteinase, Chain A"/>
    <property type="match status" value="1"/>
</dbReference>
<reference evidence="8 9" key="1">
    <citation type="journal article" date="2018" name="Front. Microbiol.">
        <title>Genome-Wide Analysis of Corynespora cassiicola Leaf Fall Disease Putative Effectors.</title>
        <authorList>
            <person name="Lopez D."/>
            <person name="Ribeiro S."/>
            <person name="Label P."/>
            <person name="Fumanal B."/>
            <person name="Venisse J.S."/>
            <person name="Kohler A."/>
            <person name="de Oliveira R.R."/>
            <person name="Labutti K."/>
            <person name="Lipzen A."/>
            <person name="Lail K."/>
            <person name="Bauer D."/>
            <person name="Ohm R.A."/>
            <person name="Barry K.W."/>
            <person name="Spatafora J."/>
            <person name="Grigoriev I.V."/>
            <person name="Martin F.M."/>
            <person name="Pujade-Renaud V."/>
        </authorList>
    </citation>
    <scope>NUCLEOTIDE SEQUENCE [LARGE SCALE GENOMIC DNA]</scope>
    <source>
        <strain evidence="8 9">Philippines</strain>
    </source>
</reference>
<keyword evidence="5" id="KW-0378">Hydrolase</keyword>
<dbReference type="STRING" id="1448308.A0A2T2PAH6"/>
<keyword evidence="2" id="KW-0597">Phosphoprotein</keyword>
<dbReference type="GO" id="GO:0005634">
    <property type="term" value="C:nucleus"/>
    <property type="evidence" value="ECO:0007669"/>
    <property type="project" value="TreeGrafter"/>
</dbReference>
<dbReference type="PROSITE" id="PS50600">
    <property type="entry name" value="ULP_PROTEASE"/>
    <property type="match status" value="1"/>
</dbReference>
<feature type="compositionally biased region" description="Polar residues" evidence="6">
    <location>
        <begin position="216"/>
        <end position="249"/>
    </location>
</feature>
<feature type="compositionally biased region" description="Polar residues" evidence="6">
    <location>
        <begin position="329"/>
        <end position="338"/>
    </location>
</feature>
<dbReference type="PANTHER" id="PTHR46896">
    <property type="entry name" value="SENTRIN-SPECIFIC PROTEASE"/>
    <property type="match status" value="1"/>
</dbReference>
<feature type="compositionally biased region" description="Polar residues" evidence="6">
    <location>
        <begin position="1167"/>
        <end position="1187"/>
    </location>
</feature>
<evidence type="ECO:0000313" key="9">
    <source>
        <dbReference type="Proteomes" id="UP000240883"/>
    </source>
</evidence>
<feature type="compositionally biased region" description="Polar residues" evidence="6">
    <location>
        <begin position="33"/>
        <end position="56"/>
    </location>
</feature>
<feature type="compositionally biased region" description="Low complexity" evidence="6">
    <location>
        <begin position="610"/>
        <end position="624"/>
    </location>
</feature>
<name>A0A2T2PAH6_CORCC</name>
<dbReference type="InterPro" id="IPR038765">
    <property type="entry name" value="Papain-like_cys_pep_sf"/>
</dbReference>
<comment type="similarity">
    <text evidence="1">Belongs to the peptidase C48 family.</text>
</comment>
<gene>
    <name evidence="8" type="ORF">BS50DRAFT_627702</name>
</gene>
<dbReference type="PANTHER" id="PTHR46896:SF3">
    <property type="entry name" value="FI06413P-RELATED"/>
    <property type="match status" value="1"/>
</dbReference>
<dbReference type="GO" id="GO:0016926">
    <property type="term" value="P:protein desumoylation"/>
    <property type="evidence" value="ECO:0007669"/>
    <property type="project" value="TreeGrafter"/>
</dbReference>
<feature type="region of interest" description="Disordered" evidence="6">
    <location>
        <begin position="1"/>
        <end position="148"/>
    </location>
</feature>
<keyword evidence="9" id="KW-1185">Reference proteome</keyword>
<feature type="domain" description="Ubiquitin-like protease family profile" evidence="7">
    <location>
        <begin position="661"/>
        <end position="978"/>
    </location>
</feature>
<keyword evidence="4" id="KW-0833">Ubl conjugation pathway</keyword>
<feature type="compositionally biased region" description="Polar residues" evidence="6">
    <location>
        <begin position="1081"/>
        <end position="1104"/>
    </location>
</feature>
<feature type="region of interest" description="Disordered" evidence="6">
    <location>
        <begin position="175"/>
        <end position="415"/>
    </location>
</feature>
<organism evidence="8 9">
    <name type="scientific">Corynespora cassiicola Philippines</name>
    <dbReference type="NCBI Taxonomy" id="1448308"/>
    <lineage>
        <taxon>Eukaryota</taxon>
        <taxon>Fungi</taxon>
        <taxon>Dikarya</taxon>
        <taxon>Ascomycota</taxon>
        <taxon>Pezizomycotina</taxon>
        <taxon>Dothideomycetes</taxon>
        <taxon>Pleosporomycetidae</taxon>
        <taxon>Pleosporales</taxon>
        <taxon>Corynesporascaceae</taxon>
        <taxon>Corynespora</taxon>
    </lineage>
</organism>
<feature type="region of interest" description="Disordered" evidence="6">
    <location>
        <begin position="775"/>
        <end position="865"/>
    </location>
</feature>
<feature type="compositionally biased region" description="Basic and acidic residues" evidence="6">
    <location>
        <begin position="775"/>
        <end position="800"/>
    </location>
</feature>
<feature type="compositionally biased region" description="Basic and acidic residues" evidence="6">
    <location>
        <begin position="1138"/>
        <end position="1153"/>
    </location>
</feature>
<feature type="region of interest" description="Disordered" evidence="6">
    <location>
        <begin position="540"/>
        <end position="629"/>
    </location>
</feature>
<feature type="compositionally biased region" description="Polar residues" evidence="6">
    <location>
        <begin position="555"/>
        <end position="572"/>
    </location>
</feature>
<feature type="compositionally biased region" description="Basic and acidic residues" evidence="6">
    <location>
        <begin position="340"/>
        <end position="357"/>
    </location>
</feature>
<proteinExistence type="inferred from homology"/>
<evidence type="ECO:0000313" key="8">
    <source>
        <dbReference type="EMBL" id="PSN74368.1"/>
    </source>
</evidence>
<dbReference type="GO" id="GO:0005737">
    <property type="term" value="C:cytoplasm"/>
    <property type="evidence" value="ECO:0007669"/>
    <property type="project" value="TreeGrafter"/>
</dbReference>
<accession>A0A2T2PAH6</accession>
<protein>
    <recommendedName>
        <fullName evidence="7">Ubiquitin-like protease family profile domain-containing protein</fullName>
    </recommendedName>
</protein>
<feature type="compositionally biased region" description="Polar residues" evidence="6">
    <location>
        <begin position="1112"/>
        <end position="1129"/>
    </location>
</feature>
<feature type="compositionally biased region" description="Basic and acidic residues" evidence="6">
    <location>
        <begin position="78"/>
        <end position="87"/>
    </location>
</feature>
<feature type="compositionally biased region" description="Basic and acidic residues" evidence="6">
    <location>
        <begin position="580"/>
        <end position="603"/>
    </location>
</feature>
<evidence type="ECO:0000256" key="6">
    <source>
        <dbReference type="SAM" id="MobiDB-lite"/>
    </source>
</evidence>
<feature type="compositionally biased region" description="Basic and acidic residues" evidence="6">
    <location>
        <begin position="377"/>
        <end position="388"/>
    </location>
</feature>
<dbReference type="OrthoDB" id="442460at2759"/>
<feature type="compositionally biased region" description="Polar residues" evidence="6">
    <location>
        <begin position="1258"/>
        <end position="1269"/>
    </location>
</feature>
<evidence type="ECO:0000256" key="5">
    <source>
        <dbReference type="ARBA" id="ARBA00022801"/>
    </source>
</evidence>
<evidence type="ECO:0000256" key="3">
    <source>
        <dbReference type="ARBA" id="ARBA00022670"/>
    </source>
</evidence>
<dbReference type="EMBL" id="KZ678128">
    <property type="protein sequence ID" value="PSN74368.1"/>
    <property type="molecule type" value="Genomic_DNA"/>
</dbReference>
<dbReference type="Pfam" id="PF02902">
    <property type="entry name" value="Peptidase_C48"/>
    <property type="match status" value="1"/>
</dbReference>
<dbReference type="SUPFAM" id="SSF54001">
    <property type="entry name" value="Cysteine proteinases"/>
    <property type="match status" value="1"/>
</dbReference>
<feature type="compositionally biased region" description="Basic and acidic residues" evidence="6">
    <location>
        <begin position="1063"/>
        <end position="1080"/>
    </location>
</feature>
<evidence type="ECO:0000256" key="1">
    <source>
        <dbReference type="ARBA" id="ARBA00005234"/>
    </source>
</evidence>
<feature type="region of interest" description="Disordered" evidence="6">
    <location>
        <begin position="1023"/>
        <end position="1350"/>
    </location>
</feature>
<feature type="compositionally biased region" description="Low complexity" evidence="6">
    <location>
        <begin position="811"/>
        <end position="822"/>
    </location>
</feature>
<keyword evidence="3" id="KW-0645">Protease</keyword>
<dbReference type="InterPro" id="IPR003653">
    <property type="entry name" value="Peptidase_C48_C"/>
</dbReference>
<evidence type="ECO:0000259" key="7">
    <source>
        <dbReference type="PROSITE" id="PS50600"/>
    </source>
</evidence>
<dbReference type="InterPro" id="IPR051947">
    <property type="entry name" value="Sentrin-specific_protease"/>
</dbReference>
<feature type="compositionally biased region" description="Low complexity" evidence="6">
    <location>
        <begin position="1041"/>
        <end position="1062"/>
    </location>
</feature>
<feature type="compositionally biased region" description="Low complexity" evidence="6">
    <location>
        <begin position="1229"/>
        <end position="1239"/>
    </location>
</feature>
<dbReference type="GO" id="GO:0006508">
    <property type="term" value="P:proteolysis"/>
    <property type="evidence" value="ECO:0007669"/>
    <property type="project" value="UniProtKB-KW"/>
</dbReference>
<feature type="compositionally biased region" description="Basic and acidic residues" evidence="6">
    <location>
        <begin position="1217"/>
        <end position="1227"/>
    </location>
</feature>
<dbReference type="GO" id="GO:0070139">
    <property type="term" value="F:SUMO-specific endopeptidase activity"/>
    <property type="evidence" value="ECO:0007669"/>
    <property type="project" value="TreeGrafter"/>
</dbReference>
<evidence type="ECO:0000256" key="4">
    <source>
        <dbReference type="ARBA" id="ARBA00022786"/>
    </source>
</evidence>
<sequence>MESFHEALRLLMPAGTSPHKDVFTPGAAGHAATASSNGHARPSSAQSQPAIDLTTSPKDRKRPAASPSSPSSNKKARRSSDEKRLCADFRTPADAVHAPDPALFTFGSPANKMKPKPGGANSYKPVNTIDEANRHTGQRKNLTTYGGHRASRTIAATGFLEGFDTLDEEMHRATAHKSAFSASTPTKKRKIQHLPSTSHEVISVDDDEDELMGPPTWQTTRQHSKPNARSARSVTSASKQSFVSGGTIASRSQTSLSSSSFRAVDQLVNPHRKRSRNPNGRKLGSALVQPLGSVGPGTTKDSPVQLEDEDTKGIPAKPSSASLDRPLPSSRTSSPDQLQEQDRSSYSKYWPARDTKRLNHSTSPRRRGMDPSQQGEENLRDIFRRSGDEESTPTKPRNSPSVALSPSLVKKSKKKSSILADGLPLRFARTHGYEHRGDDIWLKSGPSGNALRVTVLDEEKLSLTRASVDLQKIIRATVDDISRIRVTGPRQHDGNMYVLDLEFANTNDFVFFRDSVLRDTTNGRLTYKDSSAMRRMFEKPLLHNDKVGSTPLVDDTTSTKNQQHLSPSNESSRLAVKSTRMVDRMQADSPERQVSDKQRHENARSQISGTSVRPTRTTRTSRPTYNLDFEPEEKPEKFSVVHGLGKPWEKPVQYGSGRRRALVEHSDLERLDDDTMLNDSLIDFYMIYLFNQAKLPADKVYFFNTHFFTALTRPVPRQKTQINYPAVSRWTSKDDIFKHDYIVVPINDGNLHWYLAIICNVSNISRKPVVDIDRETAATSEPRKLEPADETPKHDEEKSVLELPDSGTEGGTTSSKKTISTEQDNSKPSEDIESGTNVAGAVARHTNKMNLPDNHTTESSPPAEARMEKLSIDDEIPKGILRESHPSPVKKKVKRKSGLVRRVDPHEPVIIILDSLASSLRSKAVRVLKDYIHEEGKAKRGMEANITQNGFYAKEAQIPTQTNFSDCGVYVLGYAQKFFSDPDGFVHRIISGEMDSEIDWPDMEPGQMRKQIRDILIAMGDEQRNERKRAHAMKKEKNKISSSHPSSSLPSGHPTNTVNNTVDDTKHKNTVREEAPKSDSKSAATMELSSILESDPSSDLNTSAKGKPEQLPTATESPRQTIRKASTQVVIMARSPKRPLDQDTRSVETQLHDSHKRQKASVERHPSTVNSPTDKMTLPTSGQNSSIPSPPSGLVQSSRSREGNSNDPICIDDSQETAERSSNKEKPYSTSTVGSSSPSFPRKHKPSGSTGRHIPQGTDATEASASNKGQFPGTDLFEQLLESSSVKEKPSLSWSIQEGGDGGLAGVALSGPEASTTVEDDSVVPESPEHLCSSPTSDRDSWQHGSALPL</sequence>